<protein>
    <recommendedName>
        <fullName evidence="4">Neuropeptide</fullName>
    </recommendedName>
</protein>
<evidence type="ECO:0000313" key="2">
    <source>
        <dbReference type="EMBL" id="CAH1399021.1"/>
    </source>
</evidence>
<evidence type="ECO:0000313" key="3">
    <source>
        <dbReference type="Proteomes" id="UP001152798"/>
    </source>
</evidence>
<keyword evidence="1" id="KW-1133">Transmembrane helix</keyword>
<feature type="transmembrane region" description="Helical" evidence="1">
    <location>
        <begin position="41"/>
        <end position="63"/>
    </location>
</feature>
<dbReference type="AlphaFoldDB" id="A0A9P0HC20"/>
<gene>
    <name evidence="2" type="ORF">NEZAVI_LOCUS8561</name>
</gene>
<name>A0A9P0HC20_NEZVI</name>
<organism evidence="2 3">
    <name type="scientific">Nezara viridula</name>
    <name type="common">Southern green stink bug</name>
    <name type="synonym">Cimex viridulus</name>
    <dbReference type="NCBI Taxonomy" id="85310"/>
    <lineage>
        <taxon>Eukaryota</taxon>
        <taxon>Metazoa</taxon>
        <taxon>Ecdysozoa</taxon>
        <taxon>Arthropoda</taxon>
        <taxon>Hexapoda</taxon>
        <taxon>Insecta</taxon>
        <taxon>Pterygota</taxon>
        <taxon>Neoptera</taxon>
        <taxon>Paraneoptera</taxon>
        <taxon>Hemiptera</taxon>
        <taxon>Heteroptera</taxon>
        <taxon>Panheteroptera</taxon>
        <taxon>Pentatomomorpha</taxon>
        <taxon>Pentatomoidea</taxon>
        <taxon>Pentatomidae</taxon>
        <taxon>Pentatominae</taxon>
        <taxon>Nezara</taxon>
    </lineage>
</organism>
<evidence type="ECO:0000256" key="1">
    <source>
        <dbReference type="SAM" id="Phobius"/>
    </source>
</evidence>
<sequence length="80" mass="9081">MKRQWFQEDIPLHVSTLTVLLIAWDRLRFLEDPMKPRIPAFVCATGSWLMAICIVLPVGGAVVTAESCPSARQHNKELYN</sequence>
<dbReference type="EMBL" id="OV725080">
    <property type="protein sequence ID" value="CAH1399021.1"/>
    <property type="molecule type" value="Genomic_DNA"/>
</dbReference>
<keyword evidence="1" id="KW-0472">Membrane</keyword>
<dbReference type="Proteomes" id="UP001152798">
    <property type="component" value="Chromosome 4"/>
</dbReference>
<accession>A0A9P0HC20</accession>
<keyword evidence="3" id="KW-1185">Reference proteome</keyword>
<evidence type="ECO:0008006" key="4">
    <source>
        <dbReference type="Google" id="ProtNLM"/>
    </source>
</evidence>
<proteinExistence type="predicted"/>
<dbReference type="OrthoDB" id="5975336at2759"/>
<keyword evidence="1" id="KW-0812">Transmembrane</keyword>
<reference evidence="2" key="1">
    <citation type="submission" date="2022-01" db="EMBL/GenBank/DDBJ databases">
        <authorList>
            <person name="King R."/>
        </authorList>
    </citation>
    <scope>NUCLEOTIDE SEQUENCE</scope>
</reference>